<evidence type="ECO:0000256" key="19">
    <source>
        <dbReference type="ARBA" id="ARBA00023157"/>
    </source>
</evidence>
<accession>A0A834KXD0</accession>
<evidence type="ECO:0000313" key="31">
    <source>
        <dbReference type="EMBL" id="KAF7413607.1"/>
    </source>
</evidence>
<dbReference type="SUPFAM" id="SSF56112">
    <property type="entry name" value="Protein kinase-like (PK-like)"/>
    <property type="match status" value="1"/>
</dbReference>
<evidence type="ECO:0000256" key="1">
    <source>
        <dbReference type="ARBA" id="ARBA00004251"/>
    </source>
</evidence>
<dbReference type="InterPro" id="IPR000719">
    <property type="entry name" value="Prot_kinase_dom"/>
</dbReference>
<comment type="caution">
    <text evidence="23">Lacks conserved residue(s) required for the propagation of feature annotation.</text>
</comment>
<evidence type="ECO:0000256" key="8">
    <source>
        <dbReference type="ARBA" id="ARBA00022692"/>
    </source>
</evidence>
<evidence type="ECO:0000256" key="23">
    <source>
        <dbReference type="PROSITE-ProRule" id="PRU00121"/>
    </source>
</evidence>
<keyword evidence="20" id="KW-0675">Receptor</keyword>
<evidence type="ECO:0000256" key="20">
    <source>
        <dbReference type="ARBA" id="ARBA00023170"/>
    </source>
</evidence>
<dbReference type="Proteomes" id="UP000617340">
    <property type="component" value="Unassembled WGS sequence"/>
</dbReference>
<evidence type="ECO:0000256" key="4">
    <source>
        <dbReference type="ARBA" id="ARBA00022475"/>
    </source>
</evidence>
<protein>
    <recommendedName>
        <fullName evidence="2">receptor protein-tyrosine kinase</fullName>
        <ecNumber evidence="2">2.7.10.1</ecNumber>
    </recommendedName>
</protein>
<dbReference type="GO" id="GO:0005524">
    <property type="term" value="F:ATP binding"/>
    <property type="evidence" value="ECO:0007669"/>
    <property type="project" value="UniProtKB-UniRule"/>
</dbReference>
<dbReference type="InterPro" id="IPR020067">
    <property type="entry name" value="Frizzled_dom"/>
</dbReference>
<dbReference type="Gene3D" id="2.40.20.10">
    <property type="entry name" value="Plasminogen Kringle 4"/>
    <property type="match status" value="1"/>
</dbReference>
<keyword evidence="4" id="KW-1003">Cell membrane</keyword>
<dbReference type="PROSITE" id="PS00107">
    <property type="entry name" value="PROTEIN_KINASE_ATP"/>
    <property type="match status" value="1"/>
</dbReference>
<dbReference type="InterPro" id="IPR038178">
    <property type="entry name" value="Kringle_sf"/>
</dbReference>
<feature type="binding site" evidence="25">
    <location>
        <position position="553"/>
    </location>
    <ligand>
        <name>ATP</name>
        <dbReference type="ChEBI" id="CHEBI:30616"/>
    </ligand>
</feature>
<evidence type="ECO:0000256" key="5">
    <source>
        <dbReference type="ARBA" id="ARBA00022553"/>
    </source>
</evidence>
<dbReference type="PANTHER" id="PTHR24416">
    <property type="entry name" value="TYROSINE-PROTEIN KINASE RECEPTOR"/>
    <property type="match status" value="1"/>
</dbReference>
<proteinExistence type="predicted"/>
<dbReference type="GO" id="GO:0043235">
    <property type="term" value="C:receptor complex"/>
    <property type="evidence" value="ECO:0007669"/>
    <property type="project" value="TreeGrafter"/>
</dbReference>
<keyword evidence="7" id="KW-0808">Transferase</keyword>
<evidence type="ECO:0000256" key="10">
    <source>
        <dbReference type="ARBA" id="ARBA00022729"/>
    </source>
</evidence>
<evidence type="ECO:0000256" key="12">
    <source>
        <dbReference type="ARBA" id="ARBA00022771"/>
    </source>
</evidence>
<dbReference type="Gene3D" id="3.30.40.10">
    <property type="entry name" value="Zinc/RING finger domain, C3HC4 (zinc finger)"/>
    <property type="match status" value="1"/>
</dbReference>
<evidence type="ECO:0000259" key="29">
    <source>
        <dbReference type="PROSITE" id="PS50070"/>
    </source>
</evidence>
<gene>
    <name evidence="31" type="ORF">HZH68_002096</name>
</gene>
<keyword evidence="8 26" id="KW-0812">Transmembrane</keyword>
<dbReference type="InterPro" id="IPR018056">
    <property type="entry name" value="Kringle_CS"/>
</dbReference>
<evidence type="ECO:0000256" key="17">
    <source>
        <dbReference type="ARBA" id="ARBA00023136"/>
    </source>
</evidence>
<dbReference type="SUPFAM" id="SSF57440">
    <property type="entry name" value="Kringle-like"/>
    <property type="match status" value="1"/>
</dbReference>
<keyword evidence="9" id="KW-0479">Metal-binding</keyword>
<feature type="transmembrane region" description="Helical" evidence="26">
    <location>
        <begin position="445"/>
        <end position="466"/>
    </location>
</feature>
<dbReference type="GO" id="GO:0005886">
    <property type="term" value="C:plasma membrane"/>
    <property type="evidence" value="ECO:0007669"/>
    <property type="project" value="UniProtKB-SubCell"/>
</dbReference>
<evidence type="ECO:0000256" key="21">
    <source>
        <dbReference type="ARBA" id="ARBA00023180"/>
    </source>
</evidence>
<dbReference type="InterPro" id="IPR011009">
    <property type="entry name" value="Kinase-like_dom_sf"/>
</dbReference>
<evidence type="ECO:0000256" key="7">
    <source>
        <dbReference type="ARBA" id="ARBA00022679"/>
    </source>
</evidence>
<evidence type="ECO:0000259" key="30">
    <source>
        <dbReference type="PROSITE" id="PS50089"/>
    </source>
</evidence>
<evidence type="ECO:0000256" key="14">
    <source>
        <dbReference type="ARBA" id="ARBA00022833"/>
    </source>
</evidence>
<dbReference type="InterPro" id="IPR001245">
    <property type="entry name" value="Ser-Thr/Tyr_kinase_cat_dom"/>
</dbReference>
<feature type="domain" description="RING-type" evidence="30">
    <location>
        <begin position="6"/>
        <end position="45"/>
    </location>
</feature>
<dbReference type="Pfam" id="PF07714">
    <property type="entry name" value="PK_Tyr_Ser-Thr"/>
    <property type="match status" value="1"/>
</dbReference>
<dbReference type="AlphaFoldDB" id="A0A834KXD0"/>
<keyword evidence="3" id="KW-0217">Developmental protein</keyword>
<dbReference type="Gene3D" id="1.10.510.10">
    <property type="entry name" value="Transferase(Phosphotransferase) domain 1"/>
    <property type="match status" value="1"/>
</dbReference>
<dbReference type="PANTHER" id="PTHR24416:SF317">
    <property type="entry name" value="MUSCLE, SKELETAL RECEPTOR TYROSINE-PROTEIN KINASE"/>
    <property type="match status" value="1"/>
</dbReference>
<dbReference type="GO" id="GO:0004714">
    <property type="term" value="F:transmembrane receptor protein tyrosine kinase activity"/>
    <property type="evidence" value="ECO:0007669"/>
    <property type="project" value="UniProtKB-EC"/>
</dbReference>
<dbReference type="InterPro" id="IPR000001">
    <property type="entry name" value="Kringle"/>
</dbReference>
<keyword evidence="32" id="KW-1185">Reference proteome</keyword>
<dbReference type="InterPro" id="IPR017907">
    <property type="entry name" value="Znf_RING_CS"/>
</dbReference>
<evidence type="ECO:0000256" key="9">
    <source>
        <dbReference type="ARBA" id="ARBA00022723"/>
    </source>
</evidence>
<keyword evidence="13" id="KW-0418">Kinase</keyword>
<evidence type="ECO:0000256" key="13">
    <source>
        <dbReference type="ARBA" id="ARBA00022777"/>
    </source>
</evidence>
<dbReference type="CDD" id="cd00108">
    <property type="entry name" value="KR"/>
    <property type="match status" value="1"/>
</dbReference>
<dbReference type="GO" id="GO:0017147">
    <property type="term" value="F:Wnt-protein binding"/>
    <property type="evidence" value="ECO:0007669"/>
    <property type="project" value="TreeGrafter"/>
</dbReference>
<dbReference type="SMART" id="SM00184">
    <property type="entry name" value="RING"/>
    <property type="match status" value="1"/>
</dbReference>
<dbReference type="InterPro" id="IPR008266">
    <property type="entry name" value="Tyr_kinase_AS"/>
</dbReference>
<evidence type="ECO:0000256" key="3">
    <source>
        <dbReference type="ARBA" id="ARBA00022473"/>
    </source>
</evidence>
<dbReference type="InterPro" id="IPR013806">
    <property type="entry name" value="Kringle-like"/>
</dbReference>
<evidence type="ECO:0000256" key="16">
    <source>
        <dbReference type="ARBA" id="ARBA00022989"/>
    </source>
</evidence>
<dbReference type="Gene3D" id="1.10.2000.10">
    <property type="entry name" value="Frizzled cysteine-rich domain"/>
    <property type="match status" value="1"/>
</dbReference>
<dbReference type="InterPro" id="IPR050122">
    <property type="entry name" value="RTK"/>
</dbReference>
<dbReference type="FunFam" id="1.10.2000.10:FF:000009">
    <property type="entry name" value="Muscle, skeletal, receptor tyrosine kinase"/>
    <property type="match status" value="1"/>
</dbReference>
<dbReference type="Pfam" id="PF01392">
    <property type="entry name" value="Fz"/>
    <property type="match status" value="1"/>
</dbReference>
<comment type="caution">
    <text evidence="31">The sequence shown here is derived from an EMBL/GenBank/DDBJ whole genome shotgun (WGS) entry which is preliminary data.</text>
</comment>
<reference evidence="31" key="1">
    <citation type="journal article" date="2020" name="G3 (Bethesda)">
        <title>High-Quality Assemblies for Three Invasive Social Wasps from the &lt;i&gt;Vespula&lt;/i&gt; Genus.</title>
        <authorList>
            <person name="Harrop T.W.R."/>
            <person name="Guhlin J."/>
            <person name="McLaughlin G.M."/>
            <person name="Permina E."/>
            <person name="Stockwell P."/>
            <person name="Gilligan J."/>
            <person name="Le Lec M.F."/>
            <person name="Gruber M.A.M."/>
            <person name="Quinn O."/>
            <person name="Lovegrove M."/>
            <person name="Duncan E.J."/>
            <person name="Remnant E.J."/>
            <person name="Van Eeckhoven J."/>
            <person name="Graham B."/>
            <person name="Knapp R.A."/>
            <person name="Langford K.W."/>
            <person name="Kronenberg Z."/>
            <person name="Press M.O."/>
            <person name="Eacker S.M."/>
            <person name="Wilson-Rankin E.E."/>
            <person name="Purcell J."/>
            <person name="Lester P.J."/>
            <person name="Dearden P.K."/>
        </authorList>
    </citation>
    <scope>NUCLEOTIDE SEQUENCE</scope>
    <source>
        <strain evidence="31">Linc-1</strain>
    </source>
</reference>
<evidence type="ECO:0000256" key="24">
    <source>
        <dbReference type="PROSITE-ProRule" id="PRU00175"/>
    </source>
</evidence>
<evidence type="ECO:0000256" key="25">
    <source>
        <dbReference type="PROSITE-ProRule" id="PRU10141"/>
    </source>
</evidence>
<keyword evidence="11 25" id="KW-0547">Nucleotide-binding</keyword>
<dbReference type="PROSITE" id="PS00021">
    <property type="entry name" value="KRINGLE_1"/>
    <property type="match status" value="1"/>
</dbReference>
<comment type="subcellular location">
    <subcellularLocation>
        <location evidence="1">Cell membrane</location>
        <topology evidence="1">Single-pass type I membrane protein</topology>
    </subcellularLocation>
</comment>
<evidence type="ECO:0000256" key="6">
    <source>
        <dbReference type="ARBA" id="ARBA00022572"/>
    </source>
</evidence>
<evidence type="ECO:0000256" key="26">
    <source>
        <dbReference type="SAM" id="Phobius"/>
    </source>
</evidence>
<keyword evidence="18" id="KW-0829">Tyrosine-protein kinase</keyword>
<dbReference type="FunFam" id="1.10.510.10:FF:000176">
    <property type="entry name" value="Muscle, skeletal receptor tyrosine protein kinase"/>
    <property type="match status" value="1"/>
</dbReference>
<dbReference type="Pfam" id="PF14634">
    <property type="entry name" value="zf-RING_5"/>
    <property type="match status" value="1"/>
</dbReference>
<dbReference type="SMART" id="SM00130">
    <property type="entry name" value="KR"/>
    <property type="match status" value="1"/>
</dbReference>
<dbReference type="SMART" id="SM00219">
    <property type="entry name" value="TyrKc"/>
    <property type="match status" value="1"/>
</dbReference>
<dbReference type="PROSITE" id="PS00518">
    <property type="entry name" value="ZF_RING_1"/>
    <property type="match status" value="1"/>
</dbReference>
<evidence type="ECO:0000256" key="11">
    <source>
        <dbReference type="ARBA" id="ARBA00022741"/>
    </source>
</evidence>
<evidence type="ECO:0000256" key="15">
    <source>
        <dbReference type="ARBA" id="ARBA00022840"/>
    </source>
</evidence>
<dbReference type="InterPro" id="IPR020635">
    <property type="entry name" value="Tyr_kinase_cat_dom"/>
</dbReference>
<keyword evidence="14" id="KW-0862">Zinc</keyword>
<keyword evidence="15 25" id="KW-0067">ATP-binding</keyword>
<keyword evidence="21" id="KW-0325">Glycoprotein</keyword>
<keyword evidence="6 23" id="KW-0420">Kringle</keyword>
<dbReference type="PROSITE" id="PS50089">
    <property type="entry name" value="ZF_RING_2"/>
    <property type="match status" value="1"/>
</dbReference>
<dbReference type="GO" id="GO:0008270">
    <property type="term" value="F:zinc ion binding"/>
    <property type="evidence" value="ECO:0007669"/>
    <property type="project" value="UniProtKB-KW"/>
</dbReference>
<evidence type="ECO:0000259" key="28">
    <source>
        <dbReference type="PROSITE" id="PS50038"/>
    </source>
</evidence>
<dbReference type="Gene3D" id="3.30.200.20">
    <property type="entry name" value="Phosphorylase Kinase, domain 1"/>
    <property type="match status" value="1"/>
</dbReference>
<dbReference type="FunFam" id="3.30.200.20:FF:000159">
    <property type="entry name" value="muscle, skeletal receptor tyrosine-protein kinase"/>
    <property type="match status" value="1"/>
</dbReference>
<dbReference type="PRINTS" id="PR00109">
    <property type="entry name" value="TYRKINASE"/>
</dbReference>
<evidence type="ECO:0000256" key="2">
    <source>
        <dbReference type="ARBA" id="ARBA00011902"/>
    </source>
</evidence>
<keyword evidence="16 26" id="KW-1133">Transmembrane helix</keyword>
<dbReference type="GO" id="GO:0007169">
    <property type="term" value="P:cell surface receptor protein tyrosine kinase signaling pathway"/>
    <property type="evidence" value="ECO:0007669"/>
    <property type="project" value="TreeGrafter"/>
</dbReference>
<dbReference type="PROSITE" id="PS00109">
    <property type="entry name" value="PROTEIN_KINASE_TYR"/>
    <property type="match status" value="1"/>
</dbReference>
<dbReference type="InterPro" id="IPR013083">
    <property type="entry name" value="Znf_RING/FYVE/PHD"/>
</dbReference>
<evidence type="ECO:0000313" key="32">
    <source>
        <dbReference type="Proteomes" id="UP000617340"/>
    </source>
</evidence>
<evidence type="ECO:0000256" key="18">
    <source>
        <dbReference type="ARBA" id="ARBA00023137"/>
    </source>
</evidence>
<dbReference type="Pfam" id="PF00051">
    <property type="entry name" value="Kringle"/>
    <property type="match status" value="1"/>
</dbReference>
<keyword evidence="10" id="KW-0732">Signal</keyword>
<keyword evidence="12 24" id="KW-0863">Zinc-finger</keyword>
<keyword evidence="19" id="KW-1015">Disulfide bond</keyword>
<dbReference type="EMBL" id="JACSDZ010000002">
    <property type="protein sequence ID" value="KAF7413607.1"/>
    <property type="molecule type" value="Genomic_DNA"/>
</dbReference>
<dbReference type="PROSITE" id="PS50038">
    <property type="entry name" value="FZ"/>
    <property type="match status" value="1"/>
</dbReference>
<keyword evidence="17 26" id="KW-0472">Membrane</keyword>
<feature type="domain" description="Protein kinase" evidence="27">
    <location>
        <begin position="519"/>
        <end position="802"/>
    </location>
</feature>
<dbReference type="PROSITE" id="PS50070">
    <property type="entry name" value="KRINGLE_2"/>
    <property type="match status" value="1"/>
</dbReference>
<feature type="domain" description="FZ" evidence="28">
    <location>
        <begin position="192"/>
        <end position="328"/>
    </location>
</feature>
<sequence>MDQYICNKCYCTHSEKDVNFRLTQCGHIFCYNCIREVKDECPECKSTKVATISLTEPLMPEVSRFFAPLNDILTSIKSITIFQSEQINIILQCFYQLNDKYEILKNRYIDAVRNEKRITYEYHNLKKYFENLNKQLIYMKMHSTNNKAITATPSLTNNKYITAPYSKNKMYDTFMTKSSCSRFTKPFRTKLVPQGYCALYNGKICKKYLTGIGKVWFNNSFDNPGGWLNEQITTDLWEEIIETLVEPCRSAAEQMLCLYAFPRCHESVGLPLCYEDCVAVHHFCFNNWIIIEDQKQKGIYIRSRGHFSLPDCQSLPRIVKGKVTCSEAYLTDIKQELVTYDCIKGNGRYYMGKLNKTKGGLDCQPWSAQVPHNHDKPPDIFPQIQKDENYCRNVDGIESMPWCFTMDPETRWQHCDIPICDNTTDTIIEIDPKDLTIYTIITPSFILALSSLGFVIIAGTVLSILLRRRLHKRHQGYNPTESQDVNIDLDKLPSNEAYHKTSAKLNPKLEKLEFPRNNIIYVRDLGQGAFGRVFQAKAPGLVPGEEFTNVAVKMLKEEASDDLLVDFEREACLLAEFNHPNIVKLLGVCALGRPMCLLFEYMGRGDLNEFLRSCSPGNYIIRSLERDGTFTDSQLSHMDLINIALQVASGMVYLSDRKFVHRDLATRNCLINDQMIVKIADFGLSQKIYLQDYYKGDEQDAIPVRWMPLESILYNKYTVESDVWAFAVCLWEIFSFALQPYYGMTHEEVVKYIKEGNVLQCPDNTPLSIYELMKLCWNRRPSDRPTFRAIYERLDTIKHEIEAENKTDSVALRIHV</sequence>
<dbReference type="InterPro" id="IPR017441">
    <property type="entry name" value="Protein_kinase_ATP_BS"/>
</dbReference>
<dbReference type="SUPFAM" id="SSF57850">
    <property type="entry name" value="RING/U-box"/>
    <property type="match status" value="1"/>
</dbReference>
<dbReference type="InterPro" id="IPR036790">
    <property type="entry name" value="Frizzled_dom_sf"/>
</dbReference>
<dbReference type="PROSITE" id="PS50011">
    <property type="entry name" value="PROTEIN_KINASE_DOM"/>
    <property type="match status" value="1"/>
</dbReference>
<name>A0A834KXD0_VESGE</name>
<dbReference type="PRINTS" id="PR00018">
    <property type="entry name" value="KRINGLE"/>
</dbReference>
<evidence type="ECO:0000256" key="22">
    <source>
        <dbReference type="ARBA" id="ARBA00051243"/>
    </source>
</evidence>
<organism evidence="31 32">
    <name type="scientific">Vespula germanica</name>
    <name type="common">German yellow jacket</name>
    <name type="synonym">Paravespula germanica</name>
    <dbReference type="NCBI Taxonomy" id="30212"/>
    <lineage>
        <taxon>Eukaryota</taxon>
        <taxon>Metazoa</taxon>
        <taxon>Ecdysozoa</taxon>
        <taxon>Arthropoda</taxon>
        <taxon>Hexapoda</taxon>
        <taxon>Insecta</taxon>
        <taxon>Pterygota</taxon>
        <taxon>Neoptera</taxon>
        <taxon>Endopterygota</taxon>
        <taxon>Hymenoptera</taxon>
        <taxon>Apocrita</taxon>
        <taxon>Aculeata</taxon>
        <taxon>Vespoidea</taxon>
        <taxon>Vespidae</taxon>
        <taxon>Vespinae</taxon>
        <taxon>Vespula</taxon>
    </lineage>
</organism>
<feature type="domain" description="Kringle" evidence="29">
    <location>
        <begin position="341"/>
        <end position="420"/>
    </location>
</feature>
<comment type="catalytic activity">
    <reaction evidence="22">
        <text>L-tyrosyl-[protein] + ATP = O-phospho-L-tyrosyl-[protein] + ADP + H(+)</text>
        <dbReference type="Rhea" id="RHEA:10596"/>
        <dbReference type="Rhea" id="RHEA-COMP:10136"/>
        <dbReference type="Rhea" id="RHEA-COMP:20101"/>
        <dbReference type="ChEBI" id="CHEBI:15378"/>
        <dbReference type="ChEBI" id="CHEBI:30616"/>
        <dbReference type="ChEBI" id="CHEBI:46858"/>
        <dbReference type="ChEBI" id="CHEBI:61978"/>
        <dbReference type="ChEBI" id="CHEBI:456216"/>
        <dbReference type="EC" id="2.7.10.1"/>
    </reaction>
</comment>
<keyword evidence="5" id="KW-0597">Phosphoprotein</keyword>
<dbReference type="InterPro" id="IPR001841">
    <property type="entry name" value="Znf_RING"/>
</dbReference>
<evidence type="ECO:0000259" key="27">
    <source>
        <dbReference type="PROSITE" id="PS50011"/>
    </source>
</evidence>
<dbReference type="EC" id="2.7.10.1" evidence="2"/>